<protein>
    <submittedName>
        <fullName evidence="2">Uncharacterized protein</fullName>
    </submittedName>
</protein>
<comment type="caution">
    <text evidence="2">The sequence shown here is derived from an EMBL/GenBank/DDBJ whole genome shotgun (WGS) entry which is preliminary data.</text>
</comment>
<dbReference type="EMBL" id="JAIWYP010000014">
    <property type="protein sequence ID" value="KAH3713790.1"/>
    <property type="molecule type" value="Genomic_DNA"/>
</dbReference>
<sequence>MKMNTGSNKTTMLQQQLTSKHGSLTDRTDHPRPDNMVAMFCIESQILRKQGLMHVLDMSSQTVGLCSPHRLIKATLSALNGF</sequence>
<feature type="compositionally biased region" description="Polar residues" evidence="1">
    <location>
        <begin position="1"/>
        <end position="22"/>
    </location>
</feature>
<dbReference type="Proteomes" id="UP000828390">
    <property type="component" value="Unassembled WGS sequence"/>
</dbReference>
<feature type="region of interest" description="Disordered" evidence="1">
    <location>
        <begin position="1"/>
        <end position="32"/>
    </location>
</feature>
<reference evidence="2" key="2">
    <citation type="submission" date="2020-11" db="EMBL/GenBank/DDBJ databases">
        <authorList>
            <person name="McCartney M.A."/>
            <person name="Auch B."/>
            <person name="Kono T."/>
            <person name="Mallez S."/>
            <person name="Becker A."/>
            <person name="Gohl D.M."/>
            <person name="Silverstein K.A.T."/>
            <person name="Koren S."/>
            <person name="Bechman K.B."/>
            <person name="Herman A."/>
            <person name="Abrahante J.E."/>
            <person name="Garbe J."/>
        </authorList>
    </citation>
    <scope>NUCLEOTIDE SEQUENCE</scope>
    <source>
        <strain evidence="2">Duluth1</strain>
        <tissue evidence="2">Whole animal</tissue>
    </source>
</reference>
<organism evidence="2 3">
    <name type="scientific">Dreissena polymorpha</name>
    <name type="common">Zebra mussel</name>
    <name type="synonym">Mytilus polymorpha</name>
    <dbReference type="NCBI Taxonomy" id="45954"/>
    <lineage>
        <taxon>Eukaryota</taxon>
        <taxon>Metazoa</taxon>
        <taxon>Spiralia</taxon>
        <taxon>Lophotrochozoa</taxon>
        <taxon>Mollusca</taxon>
        <taxon>Bivalvia</taxon>
        <taxon>Autobranchia</taxon>
        <taxon>Heteroconchia</taxon>
        <taxon>Euheterodonta</taxon>
        <taxon>Imparidentia</taxon>
        <taxon>Neoheterodontei</taxon>
        <taxon>Myida</taxon>
        <taxon>Dreissenoidea</taxon>
        <taxon>Dreissenidae</taxon>
        <taxon>Dreissena</taxon>
    </lineage>
</organism>
<reference evidence="2" key="1">
    <citation type="journal article" date="2019" name="bioRxiv">
        <title>The Genome of the Zebra Mussel, Dreissena polymorpha: A Resource for Invasive Species Research.</title>
        <authorList>
            <person name="McCartney M.A."/>
            <person name="Auch B."/>
            <person name="Kono T."/>
            <person name="Mallez S."/>
            <person name="Zhang Y."/>
            <person name="Obille A."/>
            <person name="Becker A."/>
            <person name="Abrahante J.E."/>
            <person name="Garbe J."/>
            <person name="Badalamenti J.P."/>
            <person name="Herman A."/>
            <person name="Mangelson H."/>
            <person name="Liachko I."/>
            <person name="Sullivan S."/>
            <person name="Sone E.D."/>
            <person name="Koren S."/>
            <person name="Silverstein K.A.T."/>
            <person name="Beckman K.B."/>
            <person name="Gohl D.M."/>
        </authorList>
    </citation>
    <scope>NUCLEOTIDE SEQUENCE</scope>
    <source>
        <strain evidence="2">Duluth1</strain>
        <tissue evidence="2">Whole animal</tissue>
    </source>
</reference>
<proteinExistence type="predicted"/>
<dbReference type="AlphaFoldDB" id="A0A9D4HE83"/>
<feature type="compositionally biased region" description="Basic and acidic residues" evidence="1">
    <location>
        <begin position="23"/>
        <end position="32"/>
    </location>
</feature>
<name>A0A9D4HE83_DREPO</name>
<gene>
    <name evidence="2" type="ORF">DPMN_073592</name>
</gene>
<evidence type="ECO:0000313" key="3">
    <source>
        <dbReference type="Proteomes" id="UP000828390"/>
    </source>
</evidence>
<keyword evidence="3" id="KW-1185">Reference proteome</keyword>
<accession>A0A9D4HE83</accession>
<evidence type="ECO:0000313" key="2">
    <source>
        <dbReference type="EMBL" id="KAH3713790.1"/>
    </source>
</evidence>
<evidence type="ECO:0000256" key="1">
    <source>
        <dbReference type="SAM" id="MobiDB-lite"/>
    </source>
</evidence>